<accession>A0AAX2HCI5</accession>
<reference evidence="1 2" key="1">
    <citation type="submission" date="2017-08" db="EMBL/GenBank/DDBJ databases">
        <authorList>
            <person name="Chaillou S."/>
        </authorList>
    </citation>
    <scope>NUCLEOTIDE SEQUENCE [LARGE SCALE GENOMIC DNA]</scope>
    <source>
        <strain evidence="1 2">MFPA15A1205</strain>
    </source>
</reference>
<name>A0AAX2HCI5_9PSED</name>
<dbReference type="EMBL" id="OBKZ01000042">
    <property type="protein sequence ID" value="SOB53959.1"/>
    <property type="molecule type" value="Genomic_DNA"/>
</dbReference>
<dbReference type="AlphaFoldDB" id="A0AAX2HCI5"/>
<evidence type="ECO:0000313" key="1">
    <source>
        <dbReference type="EMBL" id="SOB53959.1"/>
    </source>
</evidence>
<dbReference type="Proteomes" id="UP000219564">
    <property type="component" value="Unassembled WGS sequence"/>
</dbReference>
<sequence length="73" mass="8275">MLAQLRLFFQAVSIRSVSTKLKVNWAEQIPQPPSLKRSHADTHGIDPLDGFQVNLATIRPLNKHKGYRQALLL</sequence>
<evidence type="ECO:0000313" key="2">
    <source>
        <dbReference type="Proteomes" id="UP000219564"/>
    </source>
</evidence>
<protein>
    <submittedName>
        <fullName evidence="1">Uncharacterized protein</fullName>
    </submittedName>
</protein>
<comment type="caution">
    <text evidence="1">The sequence shown here is derived from an EMBL/GenBank/DDBJ whole genome shotgun (WGS) entry which is preliminary data.</text>
</comment>
<organism evidence="1 2">
    <name type="scientific">Pseudomonas lundensis</name>
    <dbReference type="NCBI Taxonomy" id="86185"/>
    <lineage>
        <taxon>Bacteria</taxon>
        <taxon>Pseudomonadati</taxon>
        <taxon>Pseudomonadota</taxon>
        <taxon>Gammaproteobacteria</taxon>
        <taxon>Pseudomonadales</taxon>
        <taxon>Pseudomonadaceae</taxon>
        <taxon>Pseudomonas</taxon>
    </lineage>
</organism>
<gene>
    <name evidence="1" type="ORF">PLUA15_470090</name>
</gene>
<proteinExistence type="predicted"/>